<protein>
    <submittedName>
        <fullName evidence="1">Uncharacterized protein</fullName>
    </submittedName>
</protein>
<evidence type="ECO:0000313" key="1">
    <source>
        <dbReference type="EMBL" id="SEO01229.1"/>
    </source>
</evidence>
<organism evidence="1 2">
    <name type="scientific">Actinacidiphila rubida</name>
    <dbReference type="NCBI Taxonomy" id="310780"/>
    <lineage>
        <taxon>Bacteria</taxon>
        <taxon>Bacillati</taxon>
        <taxon>Actinomycetota</taxon>
        <taxon>Actinomycetes</taxon>
        <taxon>Kitasatosporales</taxon>
        <taxon>Streptomycetaceae</taxon>
        <taxon>Actinacidiphila</taxon>
    </lineage>
</organism>
<accession>A0A1H8L821</accession>
<dbReference type="Proteomes" id="UP000181951">
    <property type="component" value="Unassembled WGS sequence"/>
</dbReference>
<reference evidence="1 2" key="1">
    <citation type="submission" date="2016-10" db="EMBL/GenBank/DDBJ databases">
        <authorList>
            <person name="de Groot N.N."/>
        </authorList>
    </citation>
    <scope>NUCLEOTIDE SEQUENCE [LARGE SCALE GENOMIC DNA]</scope>
    <source>
        <strain evidence="1 2">CGMCC 4.2026</strain>
    </source>
</reference>
<dbReference type="STRING" id="310780.SAMN05216267_101585"/>
<gene>
    <name evidence="1" type="ORF">SAMN05216267_101585</name>
</gene>
<sequence>MDAATVIALGLSGASTAAASWALVYGHVQARSSVTAIAQADKAQREQNEPQVVVDIRPRHPTSPLLVLTVENIGPTVARDVGITFDPPLRSTNPEREETLARVVGRTIPSLPPKRCLMYMVDVSHTFFNAGLPTAYTATVNCTGPFGPVEQARYVIDLAVLAESVFASESVEARLGKVVDAIEEAAKTQSAQAAALKGIEKLMHDRWNRVAPELPPQQEEPPTV</sequence>
<evidence type="ECO:0000313" key="2">
    <source>
        <dbReference type="Proteomes" id="UP000181951"/>
    </source>
</evidence>
<proteinExistence type="predicted"/>
<keyword evidence="2" id="KW-1185">Reference proteome</keyword>
<dbReference type="AlphaFoldDB" id="A0A1H8L821"/>
<dbReference type="OrthoDB" id="4191917at2"/>
<dbReference type="EMBL" id="FODD01000015">
    <property type="protein sequence ID" value="SEO01229.1"/>
    <property type="molecule type" value="Genomic_DNA"/>
</dbReference>
<dbReference type="RefSeq" id="WP_069463808.1">
    <property type="nucleotide sequence ID" value="NZ_FODD01000015.1"/>
</dbReference>
<name>A0A1H8L821_9ACTN</name>